<name>A0A382J591_9ZZZZ</name>
<sequence>RRRTRSSDCTCRNCILRRSPCRGRSQGRRGRRSQRGRRCIWTWCTFRL</sequence>
<accession>A0A382J591</accession>
<evidence type="ECO:0000313" key="1">
    <source>
        <dbReference type="EMBL" id="SVC06968.1"/>
    </source>
</evidence>
<dbReference type="EMBL" id="UINC01071785">
    <property type="protein sequence ID" value="SVC06968.1"/>
    <property type="molecule type" value="Genomic_DNA"/>
</dbReference>
<protein>
    <submittedName>
        <fullName evidence="1">Uncharacterized protein</fullName>
    </submittedName>
</protein>
<reference evidence="1" key="1">
    <citation type="submission" date="2018-05" db="EMBL/GenBank/DDBJ databases">
        <authorList>
            <person name="Lanie J.A."/>
            <person name="Ng W.-L."/>
            <person name="Kazmierczak K.M."/>
            <person name="Andrzejewski T.M."/>
            <person name="Davidsen T.M."/>
            <person name="Wayne K.J."/>
            <person name="Tettelin H."/>
            <person name="Glass J.I."/>
            <person name="Rusch D."/>
            <person name="Podicherti R."/>
            <person name="Tsui H.-C.T."/>
            <person name="Winkler M.E."/>
        </authorList>
    </citation>
    <scope>NUCLEOTIDE SEQUENCE</scope>
</reference>
<organism evidence="1">
    <name type="scientific">marine metagenome</name>
    <dbReference type="NCBI Taxonomy" id="408172"/>
    <lineage>
        <taxon>unclassified sequences</taxon>
        <taxon>metagenomes</taxon>
        <taxon>ecological metagenomes</taxon>
    </lineage>
</organism>
<proteinExistence type="predicted"/>
<feature type="non-terminal residue" evidence="1">
    <location>
        <position position="48"/>
    </location>
</feature>
<dbReference type="AlphaFoldDB" id="A0A382J591"/>
<gene>
    <name evidence="1" type="ORF">METZ01_LOCUS259822</name>
</gene>
<feature type="non-terminal residue" evidence="1">
    <location>
        <position position="1"/>
    </location>
</feature>